<proteinExistence type="predicted"/>
<keyword evidence="2" id="KW-0812">Transmembrane</keyword>
<feature type="transmembrane region" description="Helical" evidence="2">
    <location>
        <begin position="28"/>
        <end position="51"/>
    </location>
</feature>
<evidence type="ECO:0000259" key="3">
    <source>
        <dbReference type="Pfam" id="PF00174"/>
    </source>
</evidence>
<evidence type="ECO:0000256" key="2">
    <source>
        <dbReference type="SAM" id="Phobius"/>
    </source>
</evidence>
<dbReference type="Gene3D" id="2.60.40.650">
    <property type="match status" value="1"/>
</dbReference>
<dbReference type="GO" id="GO:0020037">
    <property type="term" value="F:heme binding"/>
    <property type="evidence" value="ECO:0007669"/>
    <property type="project" value="TreeGrafter"/>
</dbReference>
<sequence>MSQVDHAVRPAVLGFARDHEGVTSRRSILSGLLAAAAAIAASEGLSALLNLRESPILAVGQSVIKLTPGPIAEAIIGVVGHADKPLAVTSVVVAILLLGALAGAWWTWHRLRAYALVVGLVALASAAVLGRPHGGGGGVLASVAAGAVVVGVLHLLHRDEAHLTVDESRRTFLRTSAVIAVAAIIVGSAGEVLASRHRRRQALERVRSALTLPSRRVAVPTGADLAVDGQGSWLTSNRDFYRIDTALSPPLVDPEDWTLRIHGMVDKELTLTYQDLIDRGLEHEWITICCVSNPVGGDLIGNTIWGGVPIKGILDEVGIRPGADALLSTSDDGWTCGTPLAALTDGRNALLALTMNGEPLPIAHGFPVRQVVPGLYGYVSATKWVVDWEVTRFADFEAYWTQRGWGEQGPVKTESRIDVPGNGDTIDAGTTAIAGVAWAQHVGIDGVEVRIDDGEWQRATLGTVPNVDTWVQWRLDWTATPGDHSIEARATNTKGEPQTDERAGVLPDGATGYPGINVKVT</sequence>
<feature type="transmembrane region" description="Helical" evidence="2">
    <location>
        <begin position="176"/>
        <end position="194"/>
    </location>
</feature>
<dbReference type="Proteomes" id="UP000380867">
    <property type="component" value="Unassembled WGS sequence"/>
</dbReference>
<dbReference type="PANTHER" id="PTHR19372">
    <property type="entry name" value="SULFITE REDUCTASE"/>
    <property type="match status" value="1"/>
</dbReference>
<dbReference type="GO" id="GO:0006790">
    <property type="term" value="P:sulfur compound metabolic process"/>
    <property type="evidence" value="ECO:0007669"/>
    <property type="project" value="TreeGrafter"/>
</dbReference>
<name>A0A5M4F9T4_9ACTN</name>
<reference evidence="4" key="1">
    <citation type="submission" date="2019-09" db="EMBL/GenBank/DDBJ databases">
        <authorList>
            <person name="Li J."/>
        </authorList>
    </citation>
    <scope>NUCLEOTIDE SEQUENCE [LARGE SCALE GENOMIC DNA]</scope>
    <source>
        <strain evidence="4">JCM 14732</strain>
    </source>
</reference>
<gene>
    <name evidence="4" type="ORF">ESP70_013290</name>
</gene>
<keyword evidence="2" id="KW-0472">Membrane</keyword>
<keyword evidence="5" id="KW-1185">Reference proteome</keyword>
<evidence type="ECO:0000313" key="4">
    <source>
        <dbReference type="EMBL" id="KAA1395145.1"/>
    </source>
</evidence>
<feature type="transmembrane region" description="Helical" evidence="2">
    <location>
        <begin position="113"/>
        <end position="130"/>
    </location>
</feature>
<dbReference type="Pfam" id="PF00174">
    <property type="entry name" value="Oxidored_molyb"/>
    <property type="match status" value="1"/>
</dbReference>
<feature type="domain" description="Oxidoreductase molybdopterin-binding" evidence="3">
    <location>
        <begin position="249"/>
        <end position="399"/>
    </location>
</feature>
<dbReference type="PANTHER" id="PTHR19372:SF7">
    <property type="entry name" value="SULFITE OXIDASE, MITOCHONDRIAL"/>
    <property type="match status" value="1"/>
</dbReference>
<evidence type="ECO:0000313" key="5">
    <source>
        <dbReference type="Proteomes" id="UP000380867"/>
    </source>
</evidence>
<dbReference type="SUPFAM" id="SSF56524">
    <property type="entry name" value="Oxidoreductase molybdopterin-binding domain"/>
    <property type="match status" value="1"/>
</dbReference>
<comment type="caution">
    <text evidence="4">The sequence shown here is derived from an EMBL/GenBank/DDBJ whole genome shotgun (WGS) entry which is preliminary data.</text>
</comment>
<feature type="transmembrane region" description="Helical" evidence="2">
    <location>
        <begin position="86"/>
        <end position="107"/>
    </location>
</feature>
<dbReference type="GO" id="GO:0043546">
    <property type="term" value="F:molybdopterin cofactor binding"/>
    <property type="evidence" value="ECO:0007669"/>
    <property type="project" value="TreeGrafter"/>
</dbReference>
<feature type="transmembrane region" description="Helical" evidence="2">
    <location>
        <begin position="137"/>
        <end position="156"/>
    </location>
</feature>
<organism evidence="4 5">
    <name type="scientific">Aeromicrobium ginsengisoli</name>
    <dbReference type="NCBI Taxonomy" id="363867"/>
    <lineage>
        <taxon>Bacteria</taxon>
        <taxon>Bacillati</taxon>
        <taxon>Actinomycetota</taxon>
        <taxon>Actinomycetes</taxon>
        <taxon>Propionibacteriales</taxon>
        <taxon>Nocardioidaceae</taxon>
        <taxon>Aeromicrobium</taxon>
    </lineage>
</organism>
<dbReference type="SUPFAM" id="SSF81296">
    <property type="entry name" value="E set domains"/>
    <property type="match status" value="1"/>
</dbReference>
<dbReference type="InterPro" id="IPR000572">
    <property type="entry name" value="OxRdtase_Mopterin-bd_dom"/>
</dbReference>
<protein>
    <submittedName>
        <fullName evidence="4">Molybdopterin-dependent oxidoreductase</fullName>
    </submittedName>
</protein>
<evidence type="ECO:0000256" key="1">
    <source>
        <dbReference type="SAM" id="MobiDB-lite"/>
    </source>
</evidence>
<dbReference type="InterPro" id="IPR014756">
    <property type="entry name" value="Ig_E-set"/>
</dbReference>
<accession>A0A5M4F9T4</accession>
<dbReference type="EMBL" id="SDPQ02000003">
    <property type="protein sequence ID" value="KAA1395145.1"/>
    <property type="molecule type" value="Genomic_DNA"/>
</dbReference>
<dbReference type="GO" id="GO:0008482">
    <property type="term" value="F:sulfite oxidase activity"/>
    <property type="evidence" value="ECO:0007669"/>
    <property type="project" value="TreeGrafter"/>
</dbReference>
<feature type="region of interest" description="Disordered" evidence="1">
    <location>
        <begin position="492"/>
        <end position="521"/>
    </location>
</feature>
<dbReference type="Gene3D" id="3.90.420.10">
    <property type="entry name" value="Oxidoreductase, molybdopterin-binding domain"/>
    <property type="match status" value="1"/>
</dbReference>
<dbReference type="OrthoDB" id="9795587at2"/>
<dbReference type="InterPro" id="IPR036374">
    <property type="entry name" value="OxRdtase_Mopterin-bd_sf"/>
</dbReference>
<dbReference type="AlphaFoldDB" id="A0A5M4F9T4"/>
<keyword evidence="2" id="KW-1133">Transmembrane helix</keyword>